<dbReference type="Gene3D" id="3.40.390.10">
    <property type="entry name" value="Collagenase (Catalytic Domain)"/>
    <property type="match status" value="1"/>
</dbReference>
<feature type="domain" description="Peptidase metallopeptidase" evidence="1">
    <location>
        <begin position="35"/>
        <end position="185"/>
    </location>
</feature>
<evidence type="ECO:0000313" key="3">
    <source>
        <dbReference type="Proteomes" id="UP000617734"/>
    </source>
</evidence>
<dbReference type="GO" id="GO:0008237">
    <property type="term" value="F:metallopeptidase activity"/>
    <property type="evidence" value="ECO:0007669"/>
    <property type="project" value="InterPro"/>
</dbReference>
<evidence type="ECO:0000313" key="2">
    <source>
        <dbReference type="EMBL" id="GHH60474.1"/>
    </source>
</evidence>
<reference evidence="2" key="1">
    <citation type="journal article" date="2014" name="Int. J. Syst. Evol. Microbiol.">
        <title>Complete genome sequence of Corynebacterium casei LMG S-19264T (=DSM 44701T), isolated from a smear-ripened cheese.</title>
        <authorList>
            <consortium name="US DOE Joint Genome Institute (JGI-PGF)"/>
            <person name="Walter F."/>
            <person name="Albersmeier A."/>
            <person name="Kalinowski J."/>
            <person name="Ruckert C."/>
        </authorList>
    </citation>
    <scope>NUCLEOTIDE SEQUENCE</scope>
    <source>
        <strain evidence="2">JCM 4646</strain>
    </source>
</reference>
<keyword evidence="3" id="KW-1185">Reference proteome</keyword>
<dbReference type="InterPro" id="IPR006026">
    <property type="entry name" value="Peptidase_Metallo"/>
</dbReference>
<dbReference type="AlphaFoldDB" id="A0A919FBW3"/>
<dbReference type="InterPro" id="IPR024079">
    <property type="entry name" value="MetalloPept_cat_dom_sf"/>
</dbReference>
<reference evidence="2" key="2">
    <citation type="submission" date="2020-09" db="EMBL/GenBank/DDBJ databases">
        <authorList>
            <person name="Sun Q."/>
            <person name="Ohkuma M."/>
        </authorList>
    </citation>
    <scope>NUCLEOTIDE SEQUENCE</scope>
    <source>
        <strain evidence="2">JCM 4646</strain>
    </source>
</reference>
<proteinExistence type="predicted"/>
<dbReference type="Proteomes" id="UP000617734">
    <property type="component" value="Unassembled WGS sequence"/>
</dbReference>
<evidence type="ECO:0000259" key="1">
    <source>
        <dbReference type="SMART" id="SM00235"/>
    </source>
</evidence>
<dbReference type="SMART" id="SM00235">
    <property type="entry name" value="ZnMc"/>
    <property type="match status" value="1"/>
</dbReference>
<dbReference type="GO" id="GO:0006508">
    <property type="term" value="P:proteolysis"/>
    <property type="evidence" value="ECO:0007669"/>
    <property type="project" value="InterPro"/>
</dbReference>
<dbReference type="EMBL" id="BNBO01000002">
    <property type="protein sequence ID" value="GHH60474.1"/>
    <property type="molecule type" value="Genomic_DNA"/>
</dbReference>
<protein>
    <recommendedName>
        <fullName evidence="1">Peptidase metallopeptidase domain-containing protein</fullName>
    </recommendedName>
</protein>
<name>A0A919FBW3_9ACTN</name>
<accession>A0A919FBW3</accession>
<organism evidence="2 3">
    <name type="scientific">Kitasatospora indigofera</name>
    <dbReference type="NCBI Taxonomy" id="67307"/>
    <lineage>
        <taxon>Bacteria</taxon>
        <taxon>Bacillati</taxon>
        <taxon>Actinomycetota</taxon>
        <taxon>Actinomycetes</taxon>
        <taxon>Kitasatosporales</taxon>
        <taxon>Streptomycetaceae</taxon>
        <taxon>Kitasatospora</taxon>
    </lineage>
</organism>
<dbReference type="GO" id="GO:0008270">
    <property type="term" value="F:zinc ion binding"/>
    <property type="evidence" value="ECO:0007669"/>
    <property type="project" value="InterPro"/>
</dbReference>
<comment type="caution">
    <text evidence="2">The sequence shown here is derived from an EMBL/GenBank/DDBJ whole genome shotgun (WGS) entry which is preliminary data.</text>
</comment>
<gene>
    <name evidence="2" type="ORF">GCM10018781_05230</name>
</gene>
<dbReference type="SUPFAM" id="SSF55486">
    <property type="entry name" value="Metalloproteases ('zincins'), catalytic domain"/>
    <property type="match status" value="1"/>
</dbReference>
<sequence>MAGYGTPVYCSQKASLRPAPAPGLAPNRERAILVIGNKWLNGTVLRYCFLDPTGGGRGPGQLEAVRAALQDWKDLGIGLDFKEVDDASEAEVRIDFRGRFSESAVGTDVLLVGPHEATTNFGWDLTDAVGRATALHETGHVLGFAHEHQNPNAGIEWNEEKVYAALALPPNAWDRETTFFNIIRKLDPAEVSGSVFDADSIMEYPFPPGLIKRPKKYRIEGIPEPLSLSAFDKDMVQQWYPSLVARPRHLEPRESVPLPARSGGQADFGITPSESRKYAVAAFGDADVVMALFERVNGELRYVTADDDSGEDRNGRLDVKLFKGRSYVVRARLYSAWGRGEAALMYW</sequence>